<dbReference type="Pfam" id="PF01753">
    <property type="entry name" value="zf-MYND"/>
    <property type="match status" value="1"/>
</dbReference>
<dbReference type="GO" id="GO:0008270">
    <property type="term" value="F:zinc ion binding"/>
    <property type="evidence" value="ECO:0007669"/>
    <property type="project" value="UniProtKB-KW"/>
</dbReference>
<dbReference type="Gene3D" id="2.170.270.10">
    <property type="entry name" value="SET domain"/>
    <property type="match status" value="1"/>
</dbReference>
<gene>
    <name evidence="7" type="ORF">DFP72DRAFT_840585</name>
</gene>
<keyword evidence="2 4" id="KW-0863">Zinc-finger</keyword>
<evidence type="ECO:0000256" key="3">
    <source>
        <dbReference type="ARBA" id="ARBA00022833"/>
    </source>
</evidence>
<comment type="caution">
    <text evidence="7">The sequence shown here is derived from an EMBL/GenBank/DDBJ whole genome shotgun (WGS) entry which is preliminary data.</text>
</comment>
<evidence type="ECO:0000259" key="6">
    <source>
        <dbReference type="PROSITE" id="PS50865"/>
    </source>
</evidence>
<dbReference type="EMBL" id="JACGCI010000004">
    <property type="protein sequence ID" value="KAF6764551.1"/>
    <property type="molecule type" value="Genomic_DNA"/>
</dbReference>
<feature type="region of interest" description="Disordered" evidence="5">
    <location>
        <begin position="736"/>
        <end position="763"/>
    </location>
</feature>
<protein>
    <recommendedName>
        <fullName evidence="6">MYND-type domain-containing protein</fullName>
    </recommendedName>
</protein>
<evidence type="ECO:0000256" key="5">
    <source>
        <dbReference type="SAM" id="MobiDB-lite"/>
    </source>
</evidence>
<dbReference type="Proteomes" id="UP000521943">
    <property type="component" value="Unassembled WGS sequence"/>
</dbReference>
<evidence type="ECO:0000313" key="7">
    <source>
        <dbReference type="EMBL" id="KAF6764551.1"/>
    </source>
</evidence>
<dbReference type="InterPro" id="IPR046341">
    <property type="entry name" value="SET_dom_sf"/>
</dbReference>
<dbReference type="SUPFAM" id="SSF144232">
    <property type="entry name" value="HIT/MYND zinc finger-like"/>
    <property type="match status" value="1"/>
</dbReference>
<keyword evidence="1" id="KW-0479">Metal-binding</keyword>
<dbReference type="InterPro" id="IPR002893">
    <property type="entry name" value="Znf_MYND"/>
</dbReference>
<keyword evidence="3" id="KW-0862">Zinc</keyword>
<accession>A0A8H6IIQ4</accession>
<dbReference type="PROSITE" id="PS50865">
    <property type="entry name" value="ZF_MYND_2"/>
    <property type="match status" value="1"/>
</dbReference>
<keyword evidence="8" id="KW-1185">Reference proteome</keyword>
<sequence>MAATAHHLSTHTQYGTWTVRKNLHYLATQSFPTNRIMKRDAEHFPAYWLHVWPERNLEPWKVILDTLRANIPTCKVLQDSETSAVTATNNARAALYQAELVIFALGQGRDIAEAKDFVDAHFYMLLECWNDVLKWLLYLMLNTPTASDPLAIFTSVRAFAAMVLFPGWAHLQEEILDKPQTIDFIYLMLSQEDPDSGLYWYIPKTVYQPGCLILGCLKRCLDWESTEDLLRARFKAMRSDSRAKVVKSLSTRPKRMCSGIIPGHGLWCPAEAGLDLSTLSLVVCKLGQDPDISKKVRRTVCHNIADSLSKIVADEVEPLGNFNQPNAWYNMTAGILHLTGREPEPTVGLIMPHSHHRIQALVRANVVSTAFKCLVRLMAEGERGYFAELVLRHFLANMTDSEVYRDVLRDLTEKEDILGRYIPEVGSRSSIAQQYKRVLEISRLAFEVSPCVRHNLCANDKHPESSTGEEGNGTLRQCSDCLSVAYCSEQCRTEDWSRFHSHECKLLARTQNDFEARAASYSYVSQSVRQDQLRFLEYTINSQSSPDIPLDPHQATHAMIDFRRELGDLQSMDLSEPVNVGPHPQGELRCPGAFQERVAQYSNDAMAEPEKYICVEAIFSYDWQWATHVFAKLQHYPEATESTRFRLIDSVFVFRPTECISRTRKPMEPDTDVMVYRNLVIKEERGTTWMFFLEKRTELGYRGLSTWPYLAQQKYIITISFVEDFAPKLGWHEGSALTRRSGPSSCKRPSRTNGRRPSGEMASRLTTNQEIVGSTPTSVMIFLNLRVSAPSNVQTPSKRSADYCGSVGFRLPLQWPWTAEPQQHAALSMSTKKHVAQIRTGLSANEAY</sequence>
<reference evidence="7 8" key="1">
    <citation type="submission" date="2020-07" db="EMBL/GenBank/DDBJ databases">
        <title>Comparative genomics of pyrophilous fungi reveals a link between fire events and developmental genes.</title>
        <authorList>
            <consortium name="DOE Joint Genome Institute"/>
            <person name="Steindorff A.S."/>
            <person name="Carver A."/>
            <person name="Calhoun S."/>
            <person name="Stillman K."/>
            <person name="Liu H."/>
            <person name="Lipzen A."/>
            <person name="Pangilinan J."/>
            <person name="Labutti K."/>
            <person name="Bruns T.D."/>
            <person name="Grigoriev I.V."/>
        </authorList>
    </citation>
    <scope>NUCLEOTIDE SEQUENCE [LARGE SCALE GENOMIC DNA]</scope>
    <source>
        <strain evidence="7 8">CBS 144469</strain>
    </source>
</reference>
<evidence type="ECO:0000256" key="2">
    <source>
        <dbReference type="ARBA" id="ARBA00022771"/>
    </source>
</evidence>
<dbReference type="Gene3D" id="6.10.140.2220">
    <property type="match status" value="1"/>
</dbReference>
<evidence type="ECO:0000256" key="1">
    <source>
        <dbReference type="ARBA" id="ARBA00022723"/>
    </source>
</evidence>
<evidence type="ECO:0000256" key="4">
    <source>
        <dbReference type="PROSITE-ProRule" id="PRU00134"/>
    </source>
</evidence>
<name>A0A8H6IIQ4_9AGAR</name>
<dbReference type="AlphaFoldDB" id="A0A8H6IIQ4"/>
<evidence type="ECO:0000313" key="8">
    <source>
        <dbReference type="Proteomes" id="UP000521943"/>
    </source>
</evidence>
<organism evidence="7 8">
    <name type="scientific">Ephemerocybe angulata</name>
    <dbReference type="NCBI Taxonomy" id="980116"/>
    <lineage>
        <taxon>Eukaryota</taxon>
        <taxon>Fungi</taxon>
        <taxon>Dikarya</taxon>
        <taxon>Basidiomycota</taxon>
        <taxon>Agaricomycotina</taxon>
        <taxon>Agaricomycetes</taxon>
        <taxon>Agaricomycetidae</taxon>
        <taxon>Agaricales</taxon>
        <taxon>Agaricineae</taxon>
        <taxon>Psathyrellaceae</taxon>
        <taxon>Ephemerocybe</taxon>
    </lineage>
</organism>
<proteinExistence type="predicted"/>
<dbReference type="OrthoDB" id="4368495at2759"/>
<feature type="domain" description="MYND-type" evidence="6">
    <location>
        <begin position="454"/>
        <end position="504"/>
    </location>
</feature>